<dbReference type="GO" id="GO:0016787">
    <property type="term" value="F:hydrolase activity"/>
    <property type="evidence" value="ECO:0007669"/>
    <property type="project" value="UniProtKB-KW"/>
</dbReference>
<dbReference type="PANTHER" id="PTHR46825:SF7">
    <property type="entry name" value="D-ALANYL-D-ALANINE CARBOXYPEPTIDASE"/>
    <property type="match status" value="1"/>
</dbReference>
<keyword evidence="3" id="KW-1185">Reference proteome</keyword>
<evidence type="ECO:0000313" key="2">
    <source>
        <dbReference type="EMBL" id="GLF93836.1"/>
    </source>
</evidence>
<sequence>MSPGTAGALLTGHVRRLVEDGTATAAAGTVIRGPDRAAAAFGHHGRPGGGAPPAGPGTLFALGSLTKTFTALLLAEMAGAGLVAYDDPIETYLPPGAGPRPGPSPITLADLATHSGGLPRLPLNLYPRALPRFFGDPYAGYGPADLYRATARLRQRPAPRPVRYSTFGVGLLGQLLANAADAPWHQLLTTRVLAPLGLTGTTVPDDADLTTRTATGHRRGRPVPHWRFDALAGAGALYSSATDLQLYLTALLDPATAPPPLADALTSVRLRRHPGPRPPDHKTLGWDLREVRGRTLLWHTGGTGGFTSYAAFSPDAGTAVAVVANTTPGRGQPVLGAGRRLFREVAFG</sequence>
<proteinExistence type="predicted"/>
<dbReference type="Proteomes" id="UP001291653">
    <property type="component" value="Unassembled WGS sequence"/>
</dbReference>
<comment type="caution">
    <text evidence="2">The sequence shown here is derived from an EMBL/GenBank/DDBJ whole genome shotgun (WGS) entry which is preliminary data.</text>
</comment>
<reference evidence="2 3" key="1">
    <citation type="submission" date="2022-10" db="EMBL/GenBank/DDBJ databases">
        <title>Draft genome sequence of Streptomyces sp. YSPA8.</title>
        <authorList>
            <person name="Moriuchi R."/>
            <person name="Dohra H."/>
            <person name="Yamamura H."/>
            <person name="Kodani S."/>
        </authorList>
    </citation>
    <scope>NUCLEOTIDE SEQUENCE [LARGE SCALE GENOMIC DNA]</scope>
    <source>
        <strain evidence="2 3">YSPA8</strain>
    </source>
</reference>
<evidence type="ECO:0000259" key="1">
    <source>
        <dbReference type="Pfam" id="PF00144"/>
    </source>
</evidence>
<name>A0ABQ5NTY9_9ACTN</name>
<accession>A0ABQ5NTY9</accession>
<gene>
    <name evidence="2" type="ORF">SYYSPA8_06085</name>
</gene>
<dbReference type="InterPro" id="IPR001466">
    <property type="entry name" value="Beta-lactam-related"/>
</dbReference>
<dbReference type="InterPro" id="IPR012338">
    <property type="entry name" value="Beta-lactam/transpept-like"/>
</dbReference>
<dbReference type="RefSeq" id="WP_323445919.1">
    <property type="nucleotide sequence ID" value="NZ_BSBI01000002.1"/>
</dbReference>
<organism evidence="2 3">
    <name type="scientific">Streptomyces yaizuensis</name>
    <dbReference type="NCBI Taxonomy" id="2989713"/>
    <lineage>
        <taxon>Bacteria</taxon>
        <taxon>Bacillati</taxon>
        <taxon>Actinomycetota</taxon>
        <taxon>Actinomycetes</taxon>
        <taxon>Kitasatosporales</taxon>
        <taxon>Streptomycetaceae</taxon>
        <taxon>Streptomyces</taxon>
    </lineage>
</organism>
<dbReference type="Gene3D" id="3.40.710.10">
    <property type="entry name" value="DD-peptidase/beta-lactamase superfamily"/>
    <property type="match status" value="1"/>
</dbReference>
<dbReference type="InterPro" id="IPR050491">
    <property type="entry name" value="AmpC-like"/>
</dbReference>
<dbReference type="EMBL" id="BSBI01000002">
    <property type="protein sequence ID" value="GLF93836.1"/>
    <property type="molecule type" value="Genomic_DNA"/>
</dbReference>
<dbReference type="Pfam" id="PF00144">
    <property type="entry name" value="Beta-lactamase"/>
    <property type="match status" value="1"/>
</dbReference>
<keyword evidence="2" id="KW-0378">Hydrolase</keyword>
<feature type="domain" description="Beta-lactamase-related" evidence="1">
    <location>
        <begin position="14"/>
        <end position="329"/>
    </location>
</feature>
<protein>
    <submittedName>
        <fullName evidence="2">Serine hydrolase</fullName>
    </submittedName>
</protein>
<dbReference type="PANTHER" id="PTHR46825">
    <property type="entry name" value="D-ALANYL-D-ALANINE-CARBOXYPEPTIDASE/ENDOPEPTIDASE AMPH"/>
    <property type="match status" value="1"/>
</dbReference>
<dbReference type="SUPFAM" id="SSF56601">
    <property type="entry name" value="beta-lactamase/transpeptidase-like"/>
    <property type="match status" value="1"/>
</dbReference>
<evidence type="ECO:0000313" key="3">
    <source>
        <dbReference type="Proteomes" id="UP001291653"/>
    </source>
</evidence>